<accession>A0ABZ1BQH3</accession>
<evidence type="ECO:0000313" key="2">
    <source>
        <dbReference type="EMBL" id="WRP14850.1"/>
    </source>
</evidence>
<organism evidence="2 3">
    <name type="scientific">Geochorda subterranea</name>
    <dbReference type="NCBI Taxonomy" id="3109564"/>
    <lineage>
        <taxon>Bacteria</taxon>
        <taxon>Bacillati</taxon>
        <taxon>Bacillota</taxon>
        <taxon>Limnochordia</taxon>
        <taxon>Limnochordales</taxon>
        <taxon>Geochordaceae</taxon>
        <taxon>Geochorda</taxon>
    </lineage>
</organism>
<evidence type="ECO:0008006" key="4">
    <source>
        <dbReference type="Google" id="ProtNLM"/>
    </source>
</evidence>
<evidence type="ECO:0000313" key="3">
    <source>
        <dbReference type="Proteomes" id="UP001333102"/>
    </source>
</evidence>
<proteinExistence type="predicted"/>
<sequence length="223" mass="23242">MVIRKSAVWAMGMLALLVAPWPWGPQAARAETLAGSRTTAMVNVPTADTGPAGQFTAGLNVVTGQQLFSFLRYQLTDALELGLTLASDASTGETPLGLLARWRLLEEDGPVPAVAVGIEGERGYLVASHRLPGPLLRVHAGVRSGGRERLSAFAGLDAVLNPVTVTRPRGLPRPVMAVGIDYDGTSLGGGVNFQFGPNLALGIGVRDRGSLDVVAGISIRSLP</sequence>
<feature type="signal peptide" evidence="1">
    <location>
        <begin position="1"/>
        <end position="27"/>
    </location>
</feature>
<reference evidence="3" key="1">
    <citation type="submission" date="2023-12" db="EMBL/GenBank/DDBJ databases">
        <title>Novel isolates from deep terrestrial aquifers shed light on the physiology and ecology of the class Limnochordia.</title>
        <authorList>
            <person name="Karnachuk O.V."/>
            <person name="Lukina A.P."/>
            <person name="Avakyan M.R."/>
            <person name="Kadnikov V."/>
            <person name="Begmatov S."/>
            <person name="Beletsky A.V."/>
            <person name="Mardanov A.V."/>
            <person name="Ravin N.V."/>
        </authorList>
    </citation>
    <scope>NUCLEOTIDE SEQUENCE [LARGE SCALE GENOMIC DNA]</scope>
    <source>
        <strain evidence="3">LN</strain>
    </source>
</reference>
<keyword evidence="1" id="KW-0732">Signal</keyword>
<feature type="chain" id="PRO_5045348614" description="Outer membrane protein with beta-barrel domain" evidence="1">
    <location>
        <begin position="28"/>
        <end position="223"/>
    </location>
</feature>
<evidence type="ECO:0000256" key="1">
    <source>
        <dbReference type="SAM" id="SignalP"/>
    </source>
</evidence>
<gene>
    <name evidence="2" type="ORF">VLY81_01375</name>
</gene>
<dbReference type="EMBL" id="CP141614">
    <property type="protein sequence ID" value="WRP14850.1"/>
    <property type="molecule type" value="Genomic_DNA"/>
</dbReference>
<dbReference type="Proteomes" id="UP001333102">
    <property type="component" value="Chromosome"/>
</dbReference>
<name>A0ABZ1BQH3_9FIRM</name>
<dbReference type="RefSeq" id="WP_324669236.1">
    <property type="nucleotide sequence ID" value="NZ_CP141614.1"/>
</dbReference>
<protein>
    <recommendedName>
        <fullName evidence="4">Outer membrane protein with beta-barrel domain</fullName>
    </recommendedName>
</protein>
<keyword evidence="3" id="KW-1185">Reference proteome</keyword>